<feature type="region of interest" description="Disordered" evidence="1">
    <location>
        <begin position="1"/>
        <end position="39"/>
    </location>
</feature>
<proteinExistence type="predicted"/>
<evidence type="ECO:0000256" key="1">
    <source>
        <dbReference type="SAM" id="MobiDB-lite"/>
    </source>
</evidence>
<dbReference type="CDD" id="cd00201">
    <property type="entry name" value="WW"/>
    <property type="match status" value="1"/>
</dbReference>
<feature type="domain" description="WW" evidence="2">
    <location>
        <begin position="1"/>
        <end position="18"/>
    </location>
</feature>
<accession>A0ABR2YGV3</accession>
<organism evidence="3 4">
    <name type="scientific">Coccomyxa subellipsoidea</name>
    <dbReference type="NCBI Taxonomy" id="248742"/>
    <lineage>
        <taxon>Eukaryota</taxon>
        <taxon>Viridiplantae</taxon>
        <taxon>Chlorophyta</taxon>
        <taxon>core chlorophytes</taxon>
        <taxon>Trebouxiophyceae</taxon>
        <taxon>Trebouxiophyceae incertae sedis</taxon>
        <taxon>Coccomyxaceae</taxon>
        <taxon>Coccomyxa</taxon>
    </lineage>
</organism>
<evidence type="ECO:0000259" key="2">
    <source>
        <dbReference type="PROSITE" id="PS50020"/>
    </source>
</evidence>
<dbReference type="Proteomes" id="UP001491310">
    <property type="component" value="Unassembled WGS sequence"/>
</dbReference>
<reference evidence="3 4" key="1">
    <citation type="journal article" date="2024" name="Nat. Commun.">
        <title>Phylogenomics reveals the evolutionary origins of lichenization in chlorophyte algae.</title>
        <authorList>
            <person name="Puginier C."/>
            <person name="Libourel C."/>
            <person name="Otte J."/>
            <person name="Skaloud P."/>
            <person name="Haon M."/>
            <person name="Grisel S."/>
            <person name="Petersen M."/>
            <person name="Berrin J.G."/>
            <person name="Delaux P.M."/>
            <person name="Dal Grande F."/>
            <person name="Keller J."/>
        </authorList>
    </citation>
    <scope>NUCLEOTIDE SEQUENCE [LARGE SCALE GENOMIC DNA]</scope>
    <source>
        <strain evidence="3 4">SAG 216-7</strain>
    </source>
</reference>
<dbReference type="EMBL" id="JALJOT010000012">
    <property type="protein sequence ID" value="KAK9904993.1"/>
    <property type="molecule type" value="Genomic_DNA"/>
</dbReference>
<name>A0ABR2YGV3_9CHLO</name>
<evidence type="ECO:0000313" key="4">
    <source>
        <dbReference type="Proteomes" id="UP001491310"/>
    </source>
</evidence>
<dbReference type="Gene3D" id="2.20.70.10">
    <property type="match status" value="1"/>
</dbReference>
<sequence>MYYWNTETNETTWEKPAESSADPSPSTLNDGPSDTRDPVIPNAQILQDLQEAYNADTSGMLFWEVARSHRGDGVFDDAFTDT</sequence>
<dbReference type="InterPro" id="IPR001202">
    <property type="entry name" value="WW_dom"/>
</dbReference>
<keyword evidence="4" id="KW-1185">Reference proteome</keyword>
<dbReference type="SUPFAM" id="SSF51045">
    <property type="entry name" value="WW domain"/>
    <property type="match status" value="1"/>
</dbReference>
<feature type="compositionally biased region" description="Low complexity" evidence="1">
    <location>
        <begin position="1"/>
        <end position="11"/>
    </location>
</feature>
<dbReference type="InterPro" id="IPR036020">
    <property type="entry name" value="WW_dom_sf"/>
</dbReference>
<comment type="caution">
    <text evidence="3">The sequence shown here is derived from an EMBL/GenBank/DDBJ whole genome shotgun (WGS) entry which is preliminary data.</text>
</comment>
<dbReference type="PROSITE" id="PS50020">
    <property type="entry name" value="WW_DOMAIN_2"/>
    <property type="match status" value="1"/>
</dbReference>
<protein>
    <recommendedName>
        <fullName evidence="2">WW domain-containing protein</fullName>
    </recommendedName>
</protein>
<evidence type="ECO:0000313" key="3">
    <source>
        <dbReference type="EMBL" id="KAK9904993.1"/>
    </source>
</evidence>
<feature type="compositionally biased region" description="Polar residues" evidence="1">
    <location>
        <begin position="21"/>
        <end position="32"/>
    </location>
</feature>
<gene>
    <name evidence="3" type="ORF">WJX75_007318</name>
</gene>